<evidence type="ECO:0000256" key="3">
    <source>
        <dbReference type="SAM" id="Coils"/>
    </source>
</evidence>
<dbReference type="AlphaFoldDB" id="A0A7G9GXP6"/>
<dbReference type="HAMAP" id="MF_00839">
    <property type="entry name" value="HPF"/>
    <property type="match status" value="1"/>
</dbReference>
<dbReference type="CDD" id="cd00552">
    <property type="entry name" value="RaiA"/>
    <property type="match status" value="1"/>
</dbReference>
<dbReference type="GO" id="GO:0022627">
    <property type="term" value="C:cytosolic small ribosomal subunit"/>
    <property type="evidence" value="ECO:0007669"/>
    <property type="project" value="TreeGrafter"/>
</dbReference>
<dbReference type="Gene3D" id="3.30.160.100">
    <property type="entry name" value="Ribosome hibernation promotion factor-like"/>
    <property type="match status" value="1"/>
</dbReference>
<keyword evidence="3" id="KW-0175">Coiled coil</keyword>
<feature type="domain" description="Sigma 54 modulation/S30EA ribosomal protein C-terminal" evidence="4">
    <location>
        <begin position="127"/>
        <end position="176"/>
    </location>
</feature>
<accession>A0A7G9GXP6</accession>
<comment type="subcellular location">
    <subcellularLocation>
        <location evidence="2">Cytoplasm</location>
    </subcellularLocation>
</comment>
<dbReference type="PANTHER" id="PTHR33231:SF1">
    <property type="entry name" value="30S RIBOSOMAL PROTEIN"/>
    <property type="match status" value="1"/>
</dbReference>
<evidence type="ECO:0000256" key="1">
    <source>
        <dbReference type="ARBA" id="ARBA00022845"/>
    </source>
</evidence>
<dbReference type="Gene3D" id="3.30.505.50">
    <property type="entry name" value="Sigma 54 modulation/S30EA ribosomal protein, C-terminal domain"/>
    <property type="match status" value="1"/>
</dbReference>
<dbReference type="InterPro" id="IPR036567">
    <property type="entry name" value="RHF-like"/>
</dbReference>
<dbReference type="EMBL" id="CP060637">
    <property type="protein sequence ID" value="QNM15578.1"/>
    <property type="molecule type" value="Genomic_DNA"/>
</dbReference>
<comment type="similarity">
    <text evidence="2">Belongs to the HPF/YfiA ribosome-associated protein family. Long HPF subfamily.</text>
</comment>
<dbReference type="SUPFAM" id="SSF69754">
    <property type="entry name" value="Ribosome binding protein Y (YfiA homologue)"/>
    <property type="match status" value="1"/>
</dbReference>
<feature type="coiled-coil region" evidence="3">
    <location>
        <begin position="75"/>
        <end position="102"/>
    </location>
</feature>
<keyword evidence="1 2" id="KW-0810">Translation regulation</keyword>
<sequence>MKMSIHGKQLVITDAIREYAESKIGRVEKYHDGIIELAISLSAVKLKTGNYHTAEVLAYLEGSTVKATCTDEDLYAAIDQVADKLEGQLKKHKEKIQDAIRSREPMAKKLKYNPDTKTVEKDSAAKVVKVYLPPKPMNLEEAILQLEILNKVFLPFINAETGNMDIVYKRKDGDYGHIEQPRKK</sequence>
<dbReference type="GO" id="GO:0043024">
    <property type="term" value="F:ribosomal small subunit binding"/>
    <property type="evidence" value="ECO:0007669"/>
    <property type="project" value="TreeGrafter"/>
</dbReference>
<keyword evidence="6" id="KW-1185">Reference proteome</keyword>
<dbReference type="RefSeq" id="WP_101475110.1">
    <property type="nucleotide sequence ID" value="NZ_CP060637.1"/>
</dbReference>
<comment type="subunit">
    <text evidence="2">Interacts with 100S ribosomes.</text>
</comment>
<dbReference type="InterPro" id="IPR032528">
    <property type="entry name" value="Ribosom_S30AE_C"/>
</dbReference>
<dbReference type="InterPro" id="IPR034694">
    <property type="entry name" value="HPF_long/plastid"/>
</dbReference>
<name>A0A7G9GXP6_9FUSO</name>
<evidence type="ECO:0000259" key="4">
    <source>
        <dbReference type="Pfam" id="PF16321"/>
    </source>
</evidence>
<evidence type="ECO:0000313" key="6">
    <source>
        <dbReference type="Proteomes" id="UP000515913"/>
    </source>
</evidence>
<dbReference type="PANTHER" id="PTHR33231">
    <property type="entry name" value="30S RIBOSOMAL PROTEIN"/>
    <property type="match status" value="1"/>
</dbReference>
<protein>
    <recommendedName>
        <fullName evidence="2">Ribosome hibernation promoting factor</fullName>
        <shortName evidence="2">HPF</shortName>
    </recommendedName>
</protein>
<dbReference type="Pfam" id="PF02482">
    <property type="entry name" value="Ribosomal_S30AE"/>
    <property type="match status" value="1"/>
</dbReference>
<reference evidence="5 6" key="1">
    <citation type="submission" date="2020-08" db="EMBL/GenBank/DDBJ databases">
        <authorList>
            <person name="Liu C."/>
            <person name="Sun Q."/>
        </authorList>
    </citation>
    <scope>NUCLEOTIDE SEQUENCE [LARGE SCALE GENOMIC DNA]</scope>
    <source>
        <strain evidence="5 6">NSJ-57</strain>
    </source>
</reference>
<organism evidence="5 6">
    <name type="scientific">Fusobacterium hominis</name>
    <dbReference type="NCBI Taxonomy" id="2764326"/>
    <lineage>
        <taxon>Bacteria</taxon>
        <taxon>Fusobacteriati</taxon>
        <taxon>Fusobacteriota</taxon>
        <taxon>Fusobacteriia</taxon>
        <taxon>Fusobacteriales</taxon>
        <taxon>Fusobacteriaceae</taxon>
        <taxon>Fusobacterium</taxon>
    </lineage>
</organism>
<dbReference type="InterPro" id="IPR038416">
    <property type="entry name" value="Ribosom_S30AE_C_sf"/>
</dbReference>
<gene>
    <name evidence="5" type="primary">raiA</name>
    <name evidence="2" type="synonym">hpf</name>
    <name evidence="5" type="ORF">H9Q81_01685</name>
</gene>
<dbReference type="GO" id="GO:0045900">
    <property type="term" value="P:negative regulation of translational elongation"/>
    <property type="evidence" value="ECO:0007669"/>
    <property type="project" value="TreeGrafter"/>
</dbReference>
<evidence type="ECO:0000256" key="2">
    <source>
        <dbReference type="HAMAP-Rule" id="MF_00839"/>
    </source>
</evidence>
<dbReference type="InterPro" id="IPR003489">
    <property type="entry name" value="RHF/RaiA"/>
</dbReference>
<dbReference type="InterPro" id="IPR050574">
    <property type="entry name" value="HPF/YfiA_ribosome-assoc"/>
</dbReference>
<comment type="function">
    <text evidence="2">Required for dimerization of active 70S ribosomes into 100S ribosomes in stationary phase; 100S ribosomes are translationally inactive and sometimes present during exponential growth.</text>
</comment>
<dbReference type="Proteomes" id="UP000515913">
    <property type="component" value="Chromosome"/>
</dbReference>
<keyword evidence="2" id="KW-0963">Cytoplasm</keyword>
<evidence type="ECO:0000313" key="5">
    <source>
        <dbReference type="EMBL" id="QNM15578.1"/>
    </source>
</evidence>
<dbReference type="NCBIfam" id="TIGR00741">
    <property type="entry name" value="yfiA"/>
    <property type="match status" value="1"/>
</dbReference>
<dbReference type="KEGG" id="fho:H9Q81_01685"/>
<proteinExistence type="inferred from homology"/>
<dbReference type="Pfam" id="PF16321">
    <property type="entry name" value="Ribosom_S30AE_C"/>
    <property type="match status" value="1"/>
</dbReference>